<dbReference type="OrthoDB" id="4499616at2759"/>
<dbReference type="InParanoid" id="A0A165ABS2"/>
<accession>A0A165ABS2</accession>
<keyword evidence="2" id="KW-1185">Reference proteome</keyword>
<reference evidence="1 2" key="1">
    <citation type="journal article" date="2016" name="Fungal Biol.">
        <title>The genome of Xylona heveae provides a window into fungal endophytism.</title>
        <authorList>
            <person name="Gazis R."/>
            <person name="Kuo A."/>
            <person name="Riley R."/>
            <person name="LaButti K."/>
            <person name="Lipzen A."/>
            <person name="Lin J."/>
            <person name="Amirebrahimi M."/>
            <person name="Hesse C.N."/>
            <person name="Spatafora J.W."/>
            <person name="Henrissat B."/>
            <person name="Hainaut M."/>
            <person name="Grigoriev I.V."/>
            <person name="Hibbett D.S."/>
        </authorList>
    </citation>
    <scope>NUCLEOTIDE SEQUENCE [LARGE SCALE GENOMIC DNA]</scope>
    <source>
        <strain evidence="1 2">TC161</strain>
    </source>
</reference>
<dbReference type="GeneID" id="28901420"/>
<sequence>MSYLELTGLQGCIECVTPDSPRQKVKTLWSNLLSYHFPSTGYYTVIKPASHKIDETTKDWPDLTVVKVIRGEKVPRGNLVMVECKRRELDVPSEWAKLEQQETQQMIIDKMRATWNDEAKRLYAAIAIGLSVRFYALNGDEFRVLTPVLKVDQKPDAERIVKVVEDMKSYAA</sequence>
<evidence type="ECO:0000313" key="1">
    <source>
        <dbReference type="EMBL" id="KZF20224.1"/>
    </source>
</evidence>
<dbReference type="Proteomes" id="UP000076632">
    <property type="component" value="Unassembled WGS sequence"/>
</dbReference>
<dbReference type="AlphaFoldDB" id="A0A165ABS2"/>
<gene>
    <name evidence="1" type="ORF">L228DRAFT_284955</name>
</gene>
<protein>
    <submittedName>
        <fullName evidence="1">Uncharacterized protein</fullName>
    </submittedName>
</protein>
<proteinExistence type="predicted"/>
<dbReference type="EMBL" id="KV407463">
    <property type="protein sequence ID" value="KZF20224.1"/>
    <property type="molecule type" value="Genomic_DNA"/>
</dbReference>
<organism evidence="1 2">
    <name type="scientific">Xylona heveae (strain CBS 132557 / TC161)</name>
    <dbReference type="NCBI Taxonomy" id="1328760"/>
    <lineage>
        <taxon>Eukaryota</taxon>
        <taxon>Fungi</taxon>
        <taxon>Dikarya</taxon>
        <taxon>Ascomycota</taxon>
        <taxon>Pezizomycotina</taxon>
        <taxon>Xylonomycetes</taxon>
        <taxon>Xylonales</taxon>
        <taxon>Xylonaceae</taxon>
        <taxon>Xylona</taxon>
    </lineage>
</organism>
<dbReference type="RefSeq" id="XP_018185779.1">
    <property type="nucleotide sequence ID" value="XM_018336283.1"/>
</dbReference>
<name>A0A165ABS2_XYLHT</name>
<evidence type="ECO:0000313" key="2">
    <source>
        <dbReference type="Proteomes" id="UP000076632"/>
    </source>
</evidence>